<dbReference type="HOGENOM" id="CLU_159099_3_0_4"/>
<evidence type="ECO:0000313" key="4">
    <source>
        <dbReference type="Proteomes" id="UP000000644"/>
    </source>
</evidence>
<organism evidence="3 4">
    <name type="scientific">Polaromonas naphthalenivorans (strain CJ2)</name>
    <dbReference type="NCBI Taxonomy" id="365044"/>
    <lineage>
        <taxon>Bacteria</taxon>
        <taxon>Pseudomonadati</taxon>
        <taxon>Pseudomonadota</taxon>
        <taxon>Betaproteobacteria</taxon>
        <taxon>Burkholderiales</taxon>
        <taxon>Comamonadaceae</taxon>
        <taxon>Polaromonas</taxon>
    </lineage>
</organism>
<evidence type="ECO:0000313" key="3">
    <source>
        <dbReference type="EMBL" id="ABM36252.1"/>
    </source>
</evidence>
<dbReference type="AlphaFoldDB" id="A1VKS4"/>
<dbReference type="KEGG" id="pna:Pnap_0935"/>
<dbReference type="EMBL" id="CP000529">
    <property type="protein sequence ID" value="ABM36252.1"/>
    <property type="molecule type" value="Genomic_DNA"/>
</dbReference>
<protein>
    <recommendedName>
        <fullName evidence="2">SHOCT domain-containing protein</fullName>
    </recommendedName>
</protein>
<gene>
    <name evidence="3" type="ordered locus">Pnap_0935</name>
</gene>
<name>A1VKS4_POLNA</name>
<keyword evidence="1" id="KW-0812">Transmembrane</keyword>
<evidence type="ECO:0000256" key="1">
    <source>
        <dbReference type="SAM" id="Phobius"/>
    </source>
</evidence>
<reference evidence="4" key="1">
    <citation type="journal article" date="2009" name="Environ. Microbiol.">
        <title>The genome of Polaromonas naphthalenivorans strain CJ2, isolated from coal tar-contaminated sediment, reveals physiological and metabolic versatility and evolution through extensive horizontal gene transfer.</title>
        <authorList>
            <person name="Yagi J.M."/>
            <person name="Sims D."/>
            <person name="Brettin T."/>
            <person name="Bruce D."/>
            <person name="Madsen E.L."/>
        </authorList>
    </citation>
    <scope>NUCLEOTIDE SEQUENCE [LARGE SCALE GENOMIC DNA]</scope>
    <source>
        <strain evidence="4">CJ2</strain>
    </source>
</reference>
<evidence type="ECO:0000259" key="2">
    <source>
        <dbReference type="Pfam" id="PF09851"/>
    </source>
</evidence>
<feature type="domain" description="SHOCT" evidence="2">
    <location>
        <begin position="71"/>
        <end position="96"/>
    </location>
</feature>
<keyword evidence="1" id="KW-1133">Transmembrane helix</keyword>
<accession>A1VKS4</accession>
<feature type="transmembrane region" description="Helical" evidence="1">
    <location>
        <begin position="38"/>
        <end position="56"/>
    </location>
</feature>
<keyword evidence="1" id="KW-0472">Membrane</keyword>
<dbReference type="Pfam" id="PF09851">
    <property type="entry name" value="SHOCT"/>
    <property type="match status" value="1"/>
</dbReference>
<sequence>MAGAAAKPREVLHAMWTHMMEWGGNWGSDWDLFGLMHLLWWVVVLLAVIALLRWAVGRDARGLRTPEKDRALDILRERYARGEIEQAEFEQRKRDLCG</sequence>
<dbReference type="eggNOG" id="COG3462">
    <property type="taxonomic scope" value="Bacteria"/>
</dbReference>
<dbReference type="Proteomes" id="UP000000644">
    <property type="component" value="Chromosome"/>
</dbReference>
<dbReference type="InterPro" id="IPR018649">
    <property type="entry name" value="SHOCT"/>
</dbReference>
<proteinExistence type="predicted"/>
<keyword evidence="4" id="KW-1185">Reference proteome</keyword>